<organism evidence="3 4">
    <name type="scientific">Cobetia crustatorum</name>
    <dbReference type="NCBI Taxonomy" id="553385"/>
    <lineage>
        <taxon>Bacteria</taxon>
        <taxon>Pseudomonadati</taxon>
        <taxon>Pseudomonadota</taxon>
        <taxon>Gammaproteobacteria</taxon>
        <taxon>Oceanospirillales</taxon>
        <taxon>Halomonadaceae</taxon>
        <taxon>Cobetia</taxon>
    </lineage>
</organism>
<feature type="chain" id="PRO_5021742988" description="Glycine zipper family protein" evidence="2">
    <location>
        <begin position="28"/>
        <end position="180"/>
    </location>
</feature>
<accession>A0A558HKR0</accession>
<dbReference type="EMBL" id="VNFH01000007">
    <property type="protein sequence ID" value="TVU69719.1"/>
    <property type="molecule type" value="Genomic_DNA"/>
</dbReference>
<protein>
    <recommendedName>
        <fullName evidence="5">Glycine zipper family protein</fullName>
    </recommendedName>
</protein>
<gene>
    <name evidence="3" type="ORF">FQP86_11500</name>
</gene>
<keyword evidence="1" id="KW-1133">Transmembrane helix</keyword>
<keyword evidence="2" id="KW-0732">Signal</keyword>
<feature type="transmembrane region" description="Helical" evidence="1">
    <location>
        <begin position="74"/>
        <end position="92"/>
    </location>
</feature>
<dbReference type="STRING" id="553385.GCA_000591415_03065"/>
<keyword evidence="1" id="KW-0472">Membrane</keyword>
<evidence type="ECO:0000256" key="2">
    <source>
        <dbReference type="SAM" id="SignalP"/>
    </source>
</evidence>
<dbReference type="Proteomes" id="UP000319941">
    <property type="component" value="Unassembled WGS sequence"/>
</dbReference>
<proteinExistence type="predicted"/>
<feature type="signal peptide" evidence="2">
    <location>
        <begin position="1"/>
        <end position="27"/>
    </location>
</feature>
<dbReference type="OrthoDB" id="196716at2"/>
<keyword evidence="4" id="KW-1185">Reference proteome</keyword>
<reference evidence="3 4" key="1">
    <citation type="submission" date="2019-07" db="EMBL/GenBank/DDBJ databases">
        <title>Diversity of Bacteria from Kongsfjorden, Arctic.</title>
        <authorList>
            <person name="Yu Y."/>
        </authorList>
    </citation>
    <scope>NUCLEOTIDE SEQUENCE [LARGE SCALE GENOMIC DNA]</scope>
    <source>
        <strain evidence="3 4">SM1923</strain>
    </source>
</reference>
<evidence type="ECO:0000313" key="4">
    <source>
        <dbReference type="Proteomes" id="UP000319941"/>
    </source>
</evidence>
<comment type="caution">
    <text evidence="3">The sequence shown here is derived from an EMBL/GenBank/DDBJ whole genome shotgun (WGS) entry which is preliminary data.</text>
</comment>
<sequence length="180" mass="18852">MATKSTIRSLGISLALVAALPMSPAMAEPGRGGFYEHGIVGPGIVIRHGGPGRAAHWAPGGPGHGHGLPGNARGIWVGATLFFLAAGTYYLWDASQEQYLPVQAPAPATLSAPAVDVIAYPSKGQHEDQIARDRYECHRWANQQSDAEVNSVAPPVTAGNADIYRRALSACLAGRGYSVQ</sequence>
<evidence type="ECO:0000313" key="3">
    <source>
        <dbReference type="EMBL" id="TVU69719.1"/>
    </source>
</evidence>
<name>A0A558HKR0_9GAMM</name>
<evidence type="ECO:0008006" key="5">
    <source>
        <dbReference type="Google" id="ProtNLM"/>
    </source>
</evidence>
<evidence type="ECO:0000256" key="1">
    <source>
        <dbReference type="SAM" id="Phobius"/>
    </source>
</evidence>
<keyword evidence="1" id="KW-0812">Transmembrane</keyword>
<dbReference type="RefSeq" id="WP_035160255.1">
    <property type="nucleotide sequence ID" value="NZ_CAWOWR010000127.1"/>
</dbReference>
<dbReference type="AlphaFoldDB" id="A0A558HKR0"/>